<gene>
    <name evidence="1" type="ORF">O4220_12795</name>
</gene>
<sequence>MSSTLSEDRQTVGFGSVDARSARRPAVIAAPHPMSPIMPVSLDTQPIGPGVSRVRASDLQQATTVYNRMHAEDHNAVVSLDLEFVIAPTARAARAIPVKSRPRDGDSTATVRYVGTPLGLAGLIADVGAARVADGVNLIPLDYSASVELLVSSTLPKLVGDGVIDSETAAALRAAASSDRR</sequence>
<proteinExistence type="predicted"/>
<protein>
    <submittedName>
        <fullName evidence="1">Uncharacterized protein</fullName>
    </submittedName>
</protein>
<evidence type="ECO:0000313" key="2">
    <source>
        <dbReference type="Proteomes" id="UP001081071"/>
    </source>
</evidence>
<comment type="caution">
    <text evidence="1">The sequence shown here is derived from an EMBL/GenBank/DDBJ whole genome shotgun (WGS) entry which is preliminary data.</text>
</comment>
<accession>A0ABT4MFC0</accession>
<evidence type="ECO:0000313" key="1">
    <source>
        <dbReference type="EMBL" id="MCZ4519394.1"/>
    </source>
</evidence>
<dbReference type="EMBL" id="JAPWIJ010000005">
    <property type="protein sequence ID" value="MCZ4519394.1"/>
    <property type="molecule type" value="Genomic_DNA"/>
</dbReference>
<dbReference type="Proteomes" id="UP001081071">
    <property type="component" value="Unassembled WGS sequence"/>
</dbReference>
<reference evidence="1" key="1">
    <citation type="submission" date="2022-12" db="EMBL/GenBank/DDBJ databases">
        <authorList>
            <person name="Krivoruchko A.V."/>
            <person name="Elkin A."/>
        </authorList>
    </citation>
    <scope>NUCLEOTIDE SEQUENCE</scope>
    <source>
        <strain evidence="1">IEGM 1391</strain>
    </source>
</reference>
<organism evidence="1 2">
    <name type="scientific">Rhodococcus ruber</name>
    <dbReference type="NCBI Taxonomy" id="1830"/>
    <lineage>
        <taxon>Bacteria</taxon>
        <taxon>Bacillati</taxon>
        <taxon>Actinomycetota</taxon>
        <taxon>Actinomycetes</taxon>
        <taxon>Mycobacteriales</taxon>
        <taxon>Nocardiaceae</taxon>
        <taxon>Rhodococcus</taxon>
    </lineage>
</organism>
<keyword evidence="2" id="KW-1185">Reference proteome</keyword>
<name>A0ABT4MFC0_9NOCA</name>